<sequence length="158" mass="17219">MLLRPLPFFLDSRWWKKRREEEAAVAVTATAAAAAASAKKAMKMEAYVSPTMGDVKERKAGFEEKVSMDSTASSLKGKKVCEGCSLRKKENSEHASNPVHQKLNLIYIPKEVEECWSCGVKTTQEAANGKKDAQEAANGKKDAQEATNGKKAAQVTAK</sequence>
<proteinExistence type="predicted"/>
<accession>A0AAV5LA02</accession>
<evidence type="ECO:0000256" key="1">
    <source>
        <dbReference type="SAM" id="MobiDB-lite"/>
    </source>
</evidence>
<name>A0AAV5LA02_9ROSI</name>
<dbReference type="EMBL" id="BPVZ01000103">
    <property type="protein sequence ID" value="GKV34075.1"/>
    <property type="molecule type" value="Genomic_DNA"/>
</dbReference>
<feature type="region of interest" description="Disordered" evidence="1">
    <location>
        <begin position="126"/>
        <end position="158"/>
    </location>
</feature>
<dbReference type="AlphaFoldDB" id="A0AAV5LA02"/>
<dbReference type="Proteomes" id="UP001054252">
    <property type="component" value="Unassembled WGS sequence"/>
</dbReference>
<keyword evidence="3" id="KW-1185">Reference proteome</keyword>
<evidence type="ECO:0000313" key="2">
    <source>
        <dbReference type="EMBL" id="GKV34075.1"/>
    </source>
</evidence>
<protein>
    <submittedName>
        <fullName evidence="2">Uncharacterized protein</fullName>
    </submittedName>
</protein>
<gene>
    <name evidence="2" type="ORF">SLEP1_g42497</name>
</gene>
<reference evidence="2 3" key="1">
    <citation type="journal article" date="2021" name="Commun. Biol.">
        <title>The genome of Shorea leprosula (Dipterocarpaceae) highlights the ecological relevance of drought in aseasonal tropical rainforests.</title>
        <authorList>
            <person name="Ng K.K.S."/>
            <person name="Kobayashi M.J."/>
            <person name="Fawcett J.A."/>
            <person name="Hatakeyama M."/>
            <person name="Paape T."/>
            <person name="Ng C.H."/>
            <person name="Ang C.C."/>
            <person name="Tnah L.H."/>
            <person name="Lee C.T."/>
            <person name="Nishiyama T."/>
            <person name="Sese J."/>
            <person name="O'Brien M.J."/>
            <person name="Copetti D."/>
            <person name="Mohd Noor M.I."/>
            <person name="Ong R.C."/>
            <person name="Putra M."/>
            <person name="Sireger I.Z."/>
            <person name="Indrioko S."/>
            <person name="Kosugi Y."/>
            <person name="Izuno A."/>
            <person name="Isagi Y."/>
            <person name="Lee S.L."/>
            <person name="Shimizu K.K."/>
        </authorList>
    </citation>
    <scope>NUCLEOTIDE SEQUENCE [LARGE SCALE GENOMIC DNA]</scope>
    <source>
        <strain evidence="2">214</strain>
    </source>
</reference>
<feature type="compositionally biased region" description="Basic and acidic residues" evidence="1">
    <location>
        <begin position="128"/>
        <end position="144"/>
    </location>
</feature>
<evidence type="ECO:0000313" key="3">
    <source>
        <dbReference type="Proteomes" id="UP001054252"/>
    </source>
</evidence>
<comment type="caution">
    <text evidence="2">The sequence shown here is derived from an EMBL/GenBank/DDBJ whole genome shotgun (WGS) entry which is preliminary data.</text>
</comment>
<organism evidence="2 3">
    <name type="scientific">Rubroshorea leprosula</name>
    <dbReference type="NCBI Taxonomy" id="152421"/>
    <lineage>
        <taxon>Eukaryota</taxon>
        <taxon>Viridiplantae</taxon>
        <taxon>Streptophyta</taxon>
        <taxon>Embryophyta</taxon>
        <taxon>Tracheophyta</taxon>
        <taxon>Spermatophyta</taxon>
        <taxon>Magnoliopsida</taxon>
        <taxon>eudicotyledons</taxon>
        <taxon>Gunneridae</taxon>
        <taxon>Pentapetalae</taxon>
        <taxon>rosids</taxon>
        <taxon>malvids</taxon>
        <taxon>Malvales</taxon>
        <taxon>Dipterocarpaceae</taxon>
        <taxon>Rubroshorea</taxon>
    </lineage>
</organism>